<feature type="coiled-coil region" evidence="1">
    <location>
        <begin position="21"/>
        <end position="83"/>
    </location>
</feature>
<evidence type="ECO:0000256" key="1">
    <source>
        <dbReference type="SAM" id="Coils"/>
    </source>
</evidence>
<evidence type="ECO:0000313" key="2">
    <source>
        <dbReference type="EMBL" id="AVH85626.1"/>
    </source>
</evidence>
<dbReference type="CDD" id="cd14688">
    <property type="entry name" value="bZIP_YAP"/>
    <property type="match status" value="1"/>
</dbReference>
<dbReference type="Gene3D" id="1.10.287.1490">
    <property type="match status" value="1"/>
</dbReference>
<sequence>MLKCIYNKDDDLKKKGKVIVMGNEEEYIKELEQQVDDLEAENDSLGTELDNSEIDNQELSREYDSLEQDYDDLYKENVKLRERLENSNVPEIINDIHSMIGNGISYTEFKKIADMLSIKYSIKEPIFGLDYGE</sequence>
<protein>
    <submittedName>
        <fullName evidence="2">Uncharacterized protein</fullName>
    </submittedName>
</protein>
<organism evidence="2 3">
    <name type="scientific">Lactobacillus phage Maenad</name>
    <dbReference type="NCBI Taxonomy" id="2079431"/>
    <lineage>
        <taxon>Viruses</taxon>
        <taxon>Duplodnaviria</taxon>
        <taxon>Heunggongvirae</taxon>
        <taxon>Uroviricota</taxon>
        <taxon>Caudoviricetes</taxon>
        <taxon>Tybeckvirinae</taxon>
        <taxon>Maenadvirus</taxon>
        <taxon>Maenadvirus maenad</taxon>
    </lineage>
</organism>
<evidence type="ECO:0000313" key="3">
    <source>
        <dbReference type="Proteomes" id="UP000241031"/>
    </source>
</evidence>
<accession>A0A2P0ZKU7</accession>
<reference evidence="2 3" key="1">
    <citation type="submission" date="2018-01" db="EMBL/GenBank/DDBJ databases">
        <title>Lactobacillus phages that infect wine-derived L. plantarum strains.</title>
        <authorList>
            <person name="Kyrkou I."/>
            <person name="Hestbjerg Hansen L."/>
        </authorList>
    </citation>
    <scope>NUCLEOTIDE SEQUENCE [LARGE SCALE GENOMIC DNA]</scope>
</reference>
<dbReference type="Proteomes" id="UP000241031">
    <property type="component" value="Segment"/>
</dbReference>
<keyword evidence="1" id="KW-0175">Coiled coil</keyword>
<proteinExistence type="predicted"/>
<dbReference type="EMBL" id="MG765274">
    <property type="protein sequence ID" value="AVH85626.1"/>
    <property type="molecule type" value="Genomic_DNA"/>
</dbReference>
<name>A0A2P0ZKU7_9CAUD</name>
<dbReference type="RefSeq" id="YP_009798722.1">
    <property type="nucleotide sequence ID" value="NC_047931.1"/>
</dbReference>
<dbReference type="GeneID" id="54989193"/>
<keyword evidence="3" id="KW-1185">Reference proteome</keyword>
<dbReference type="KEGG" id="vg:54989193"/>